<sequence>MAGSEEDPLLVLPSSKGLLRDLSEEDAYDCLNLAMKDAHNAVIRGSAVSGRKNGKKRCNSTSRERLKLQNLLDIPSEVLNLLIANLRESVTTTASARERSEELDSDEFEYQMKKIFRGVMALYRHVGMKFFVDVFGSE</sequence>
<evidence type="ECO:0000313" key="1">
    <source>
        <dbReference type="EMBL" id="PXF42746.1"/>
    </source>
</evidence>
<dbReference type="EMBL" id="NBIV01000152">
    <property type="protein sequence ID" value="PXF42746.1"/>
    <property type="molecule type" value="Genomic_DNA"/>
</dbReference>
<name>A0A2V3IKZ2_9FLOR</name>
<comment type="caution">
    <text evidence="1">The sequence shown here is derived from an EMBL/GenBank/DDBJ whole genome shotgun (WGS) entry which is preliminary data.</text>
</comment>
<organism evidence="1 2">
    <name type="scientific">Gracilariopsis chorda</name>
    <dbReference type="NCBI Taxonomy" id="448386"/>
    <lineage>
        <taxon>Eukaryota</taxon>
        <taxon>Rhodophyta</taxon>
        <taxon>Florideophyceae</taxon>
        <taxon>Rhodymeniophycidae</taxon>
        <taxon>Gracilariales</taxon>
        <taxon>Gracilariaceae</taxon>
        <taxon>Gracilariopsis</taxon>
    </lineage>
</organism>
<proteinExistence type="predicted"/>
<reference evidence="1 2" key="1">
    <citation type="journal article" date="2018" name="Mol. Biol. Evol.">
        <title>Analysis of the draft genome of the red seaweed Gracilariopsis chorda provides insights into genome size evolution in Rhodophyta.</title>
        <authorList>
            <person name="Lee J."/>
            <person name="Yang E.C."/>
            <person name="Graf L."/>
            <person name="Yang J.H."/>
            <person name="Qiu H."/>
            <person name="Zel Zion U."/>
            <person name="Chan C.X."/>
            <person name="Stephens T.G."/>
            <person name="Weber A.P.M."/>
            <person name="Boo G.H."/>
            <person name="Boo S.M."/>
            <person name="Kim K.M."/>
            <person name="Shin Y."/>
            <person name="Jung M."/>
            <person name="Lee S.J."/>
            <person name="Yim H.S."/>
            <person name="Lee J.H."/>
            <person name="Bhattacharya D."/>
            <person name="Yoon H.S."/>
        </authorList>
    </citation>
    <scope>NUCLEOTIDE SEQUENCE [LARGE SCALE GENOMIC DNA]</scope>
    <source>
        <strain evidence="1 2">SKKU-2015</strain>
        <tissue evidence="1">Whole body</tissue>
    </source>
</reference>
<protein>
    <submittedName>
        <fullName evidence="1">Uncharacterized protein</fullName>
    </submittedName>
</protein>
<keyword evidence="2" id="KW-1185">Reference proteome</keyword>
<gene>
    <name evidence="1" type="ORF">BWQ96_07561</name>
</gene>
<dbReference type="AlphaFoldDB" id="A0A2V3IKZ2"/>
<evidence type="ECO:0000313" key="2">
    <source>
        <dbReference type="Proteomes" id="UP000247409"/>
    </source>
</evidence>
<dbReference type="Proteomes" id="UP000247409">
    <property type="component" value="Unassembled WGS sequence"/>
</dbReference>
<accession>A0A2V3IKZ2</accession>